<evidence type="ECO:0000313" key="3">
    <source>
        <dbReference type="Proteomes" id="UP001202550"/>
    </source>
</evidence>
<sequence length="843" mass="92478">MSIAAFIRDSVLRPRLSKARCLVVYDPAKLYRAIVISLADEETTVVDASEHGIESREKALQSFISLARIGAGVPAGLVVYVPSSPPKSDHERTLDPYAIYTACGAVFPDGDGDEYLSLCLKAKPDHVSEIRRLFEANPVPSFELVDNIGGGVGYPTLRTILKVDSARNILLALLAPSERQREGLKGNDAWIGEAKSLFKAALGLKLATKGKSWSAVADELWRFLLFSEFVLDLPGTLPPSLQAVPHTDTGAYALVFDLCEALRNDNRTRQTYIDRAEQIERELNLPAACSDMTDLGKLDTFPFEERTFLHMAVSALKSDQLDDARFVVDQHKNSVWLGKGESQAQWGLVAAGLRLVTACEDAERNLVGYANSLDALIEQYTLSLREIDRLQREFEQALGEYVSLEPVVDDVADHVRKRYARVAQKIQTIFIKHLEKEGWPPHGLLPNINLFDKLVAPLLTDRSKRVAYFLVDALRYELGLELNRQLTDAGTTSIQAVSAQLPTVTPVGMASLLPGAAKKLSVMREGKDIIVSFDGQRLTSVASRMKVFELLYGDRFAHMTLSEFNNGNNPTVADAVNLLVIRSTEVDSHLESNPDTTLGLVHQVLKGIRVAVHRLKKAGFTDVVIATDHGFFLNGHANAGDVCTKPGAGDWIVVHDRALLGTGSGDEQSFVVPAEKLGIRGDFECFAAPRSLAPYRRGVRFFHGGASLQEAIVPAITVALQDQSVHETSVAIVRLSYKSGVKRITTRLPVVDLSVECTDMFGQGLDVEILLEAHDRHGNVIGEARKGDPVDPATGTLKLQPGQEKQVTIRMDMEFEGKFTLKAFNPVTLTAYASIDLETDYAV</sequence>
<gene>
    <name evidence="2" type="ORF">M3N55_14200</name>
</gene>
<dbReference type="RefSeq" id="WP_249060207.1">
    <property type="nucleotide sequence ID" value="NZ_JALZWP010000018.1"/>
</dbReference>
<organism evidence="2 3">
    <name type="scientific">Roseinatronobacter domitianus</name>
    <dbReference type="NCBI Taxonomy" id="2940293"/>
    <lineage>
        <taxon>Bacteria</taxon>
        <taxon>Pseudomonadati</taxon>
        <taxon>Pseudomonadota</taxon>
        <taxon>Alphaproteobacteria</taxon>
        <taxon>Rhodobacterales</taxon>
        <taxon>Paracoccaceae</taxon>
        <taxon>Roseinatronobacter</taxon>
    </lineage>
</organism>
<evidence type="ECO:0000256" key="1">
    <source>
        <dbReference type="SAM" id="Coils"/>
    </source>
</evidence>
<protein>
    <submittedName>
        <fullName evidence="2">PglZ domain-containing protein</fullName>
    </submittedName>
</protein>
<keyword evidence="1" id="KW-0175">Coiled coil</keyword>
<dbReference type="Pfam" id="PF08665">
    <property type="entry name" value="PglZ"/>
    <property type="match status" value="1"/>
</dbReference>
<dbReference type="Proteomes" id="UP001202550">
    <property type="component" value="Unassembled WGS sequence"/>
</dbReference>
<evidence type="ECO:0000313" key="2">
    <source>
        <dbReference type="EMBL" id="MCL1629884.1"/>
    </source>
</evidence>
<dbReference type="EMBL" id="JALZWP010000018">
    <property type="protein sequence ID" value="MCL1629884.1"/>
    <property type="molecule type" value="Genomic_DNA"/>
</dbReference>
<accession>A0ABT0M6G3</accession>
<feature type="coiled-coil region" evidence="1">
    <location>
        <begin position="359"/>
        <end position="393"/>
    </location>
</feature>
<comment type="caution">
    <text evidence="2">The sequence shown here is derived from an EMBL/GenBank/DDBJ whole genome shotgun (WGS) entry which is preliminary data.</text>
</comment>
<reference evidence="2 3" key="1">
    <citation type="submission" date="2022-05" db="EMBL/GenBank/DDBJ databases">
        <title>Seasonal and diel survey of microbial diversity of the Tyrrhenian coast.</title>
        <authorList>
            <person name="Gattoni G."/>
            <person name="Corral P."/>
        </authorList>
    </citation>
    <scope>NUCLEOTIDE SEQUENCE [LARGE SCALE GENOMIC DNA]</scope>
    <source>
        <strain evidence="2 3">V10</strain>
    </source>
</reference>
<name>A0ABT0M6G3_9RHOB</name>
<keyword evidence="3" id="KW-1185">Reference proteome</keyword>
<proteinExistence type="predicted"/>